<dbReference type="InterPro" id="IPR005074">
    <property type="entry name" value="Peptidase_C39"/>
</dbReference>
<dbReference type="Gene3D" id="1.20.1560.10">
    <property type="entry name" value="ABC transporter type 1, transmembrane domain"/>
    <property type="match status" value="1"/>
</dbReference>
<dbReference type="PANTHER" id="PTHR43394:SF1">
    <property type="entry name" value="ATP-BINDING CASSETTE SUB-FAMILY B MEMBER 10, MITOCHONDRIAL"/>
    <property type="match status" value="1"/>
</dbReference>
<evidence type="ECO:0000313" key="13">
    <source>
        <dbReference type="EMBL" id="MEP1060482.1"/>
    </source>
</evidence>
<evidence type="ECO:0000313" key="14">
    <source>
        <dbReference type="Proteomes" id="UP001476950"/>
    </source>
</evidence>
<dbReference type="PROSITE" id="PS50929">
    <property type="entry name" value="ABC_TM1F"/>
    <property type="match status" value="1"/>
</dbReference>
<keyword evidence="3" id="KW-0547">Nucleotide-binding</keyword>
<dbReference type="Proteomes" id="UP001476950">
    <property type="component" value="Unassembled WGS sequence"/>
</dbReference>
<evidence type="ECO:0000256" key="6">
    <source>
        <dbReference type="ARBA" id="ARBA00022840"/>
    </source>
</evidence>
<feature type="transmembrane region" description="Helical" evidence="9">
    <location>
        <begin position="384"/>
        <end position="405"/>
    </location>
</feature>
<dbReference type="Gene3D" id="3.40.50.300">
    <property type="entry name" value="P-loop containing nucleotide triphosphate hydrolases"/>
    <property type="match status" value="1"/>
</dbReference>
<dbReference type="Pfam" id="PF00005">
    <property type="entry name" value="ABC_tran"/>
    <property type="match status" value="1"/>
</dbReference>
<comment type="subcellular location">
    <subcellularLocation>
        <location evidence="1">Cell membrane</location>
        <topology evidence="1">Multi-pass membrane protein</topology>
    </subcellularLocation>
</comment>
<dbReference type="InterPro" id="IPR039421">
    <property type="entry name" value="Type_1_exporter"/>
</dbReference>
<keyword evidence="8 9" id="KW-0472">Membrane</keyword>
<dbReference type="InterPro" id="IPR003439">
    <property type="entry name" value="ABC_transporter-like_ATP-bd"/>
</dbReference>
<dbReference type="EMBL" id="JAMPLM010000018">
    <property type="protein sequence ID" value="MEP1060482.1"/>
    <property type="molecule type" value="Genomic_DNA"/>
</dbReference>
<keyword evidence="7 9" id="KW-1133">Transmembrane helix</keyword>
<dbReference type="PROSITE" id="PS00211">
    <property type="entry name" value="ABC_TRANSPORTER_1"/>
    <property type="match status" value="1"/>
</dbReference>
<feature type="domain" description="Peptidase C39" evidence="12">
    <location>
        <begin position="8"/>
        <end position="130"/>
    </location>
</feature>
<dbReference type="RefSeq" id="WP_190452501.1">
    <property type="nucleotide sequence ID" value="NZ_JAMPLM010000018.1"/>
</dbReference>
<keyword evidence="5" id="KW-0788">Thiol protease</keyword>
<dbReference type="SUPFAM" id="SSF90123">
    <property type="entry name" value="ABC transporter transmembrane region"/>
    <property type="match status" value="1"/>
</dbReference>
<accession>A0ABV0KMX5</accession>
<feature type="transmembrane region" description="Helical" evidence="9">
    <location>
        <begin position="273"/>
        <end position="298"/>
    </location>
</feature>
<dbReference type="PROSITE" id="PS50990">
    <property type="entry name" value="PEPTIDASE_C39"/>
    <property type="match status" value="1"/>
</dbReference>
<dbReference type="CDD" id="cd02418">
    <property type="entry name" value="Peptidase_C39B"/>
    <property type="match status" value="1"/>
</dbReference>
<dbReference type="CDD" id="cd18570">
    <property type="entry name" value="ABC_6TM_PCAT1_LagD_like"/>
    <property type="match status" value="1"/>
</dbReference>
<keyword evidence="14" id="KW-1185">Reference proteome</keyword>
<comment type="caution">
    <text evidence="13">The sequence shown here is derived from an EMBL/GenBank/DDBJ whole genome shotgun (WGS) entry which is preliminary data.</text>
</comment>
<dbReference type="InterPro" id="IPR003593">
    <property type="entry name" value="AAA+_ATPase"/>
</dbReference>
<dbReference type="Gene3D" id="3.90.70.10">
    <property type="entry name" value="Cysteine proteinases"/>
    <property type="match status" value="1"/>
</dbReference>
<keyword evidence="2 9" id="KW-0812">Transmembrane</keyword>
<evidence type="ECO:0000259" key="11">
    <source>
        <dbReference type="PROSITE" id="PS50929"/>
    </source>
</evidence>
<dbReference type="SUPFAM" id="SSF52540">
    <property type="entry name" value="P-loop containing nucleoside triphosphate hydrolases"/>
    <property type="match status" value="1"/>
</dbReference>
<evidence type="ECO:0000259" key="12">
    <source>
        <dbReference type="PROSITE" id="PS50990"/>
    </source>
</evidence>
<evidence type="ECO:0000256" key="8">
    <source>
        <dbReference type="ARBA" id="ARBA00023136"/>
    </source>
</evidence>
<evidence type="ECO:0000256" key="5">
    <source>
        <dbReference type="ARBA" id="ARBA00022807"/>
    </source>
</evidence>
<name>A0ABV0KMX5_9CYAN</name>
<dbReference type="Pfam" id="PF00664">
    <property type="entry name" value="ABC_membrane"/>
    <property type="match status" value="1"/>
</dbReference>
<evidence type="ECO:0000256" key="7">
    <source>
        <dbReference type="ARBA" id="ARBA00022989"/>
    </source>
</evidence>
<dbReference type="InterPro" id="IPR036640">
    <property type="entry name" value="ABC1_TM_sf"/>
</dbReference>
<protein>
    <submittedName>
        <fullName evidence="13">Peptidase domain-containing ABC transporter</fullName>
    </submittedName>
</protein>
<evidence type="ECO:0000256" key="3">
    <source>
        <dbReference type="ARBA" id="ARBA00022741"/>
    </source>
</evidence>
<dbReference type="PROSITE" id="PS50893">
    <property type="entry name" value="ABC_TRANSPORTER_2"/>
    <property type="match status" value="1"/>
</dbReference>
<dbReference type="InterPro" id="IPR027417">
    <property type="entry name" value="P-loop_NTPase"/>
</dbReference>
<evidence type="ECO:0000256" key="9">
    <source>
        <dbReference type="SAM" id="Phobius"/>
    </source>
</evidence>
<dbReference type="Pfam" id="PF03412">
    <property type="entry name" value="Peptidase_C39"/>
    <property type="match status" value="1"/>
</dbReference>
<feature type="transmembrane region" description="Helical" evidence="9">
    <location>
        <begin position="162"/>
        <end position="187"/>
    </location>
</feature>
<dbReference type="InterPro" id="IPR017871">
    <property type="entry name" value="ABC_transporter-like_CS"/>
</dbReference>
<keyword evidence="6" id="KW-0067">ATP-binding</keyword>
<feature type="domain" description="ABC transporter" evidence="10">
    <location>
        <begin position="480"/>
        <end position="714"/>
    </location>
</feature>
<feature type="transmembrane region" description="Helical" evidence="9">
    <location>
        <begin position="199"/>
        <end position="220"/>
    </location>
</feature>
<feature type="domain" description="ABC transmembrane type-1" evidence="11">
    <location>
        <begin position="164"/>
        <end position="445"/>
    </location>
</feature>
<reference evidence="13 14" key="1">
    <citation type="submission" date="2022-04" db="EMBL/GenBank/DDBJ databases">
        <title>Positive selection, recombination, and allopatry shape intraspecific diversity of widespread and dominant cyanobacteria.</title>
        <authorList>
            <person name="Wei J."/>
            <person name="Shu W."/>
            <person name="Hu C."/>
        </authorList>
    </citation>
    <scope>NUCLEOTIDE SEQUENCE [LARGE SCALE GENOMIC DNA]</scope>
    <source>
        <strain evidence="13 14">AS-A4</strain>
    </source>
</reference>
<proteinExistence type="predicted"/>
<dbReference type="SMART" id="SM00382">
    <property type="entry name" value="AAA"/>
    <property type="match status" value="1"/>
</dbReference>
<dbReference type="PANTHER" id="PTHR43394">
    <property type="entry name" value="ATP-DEPENDENT PERMEASE MDL1, MITOCHONDRIAL"/>
    <property type="match status" value="1"/>
</dbReference>
<keyword evidence="4" id="KW-0378">Hydrolase</keyword>
<feature type="transmembrane region" description="Helical" evidence="9">
    <location>
        <begin position="425"/>
        <end position="444"/>
    </location>
</feature>
<gene>
    <name evidence="13" type="ORF">NDI38_18785</name>
</gene>
<dbReference type="InterPro" id="IPR011527">
    <property type="entry name" value="ABC1_TM_dom"/>
</dbReference>
<keyword evidence="5" id="KW-0645">Protease</keyword>
<sequence length="727" mass="79736">MKYYNVRQHSQEDCGAACLASIAKAYGKTFTLAHVREVVGTGQLGTTLLGLKRGAETLGFKARAVQVQPESLRSIGTFPLPAIVHWKGCHWVVLYQQRGRRFVIGDPAVGIRHLSQPELRSGWTDGVMLLLEPDLKLFLAQSDDATGGWNRFLKNTWEHRQLIATVLVMNLFLGILSLSAPFLVQILTDDVLLRGDLKLLAIVAIAVIVLNCISSSLGYIQSLLIAHFTQRLELGLVLDFSRQLLRLPLQYFETRRSGEIVSRLRDIQEINQLVGQIVVGLPSQLFIAIVSLGLMLLYSAQLTAVALGLAVVMILSTVMLVPLLQEKTRSLLVLEAENQGVLVETFKGALTLRTLNAAPQFWDELQSRFGRLAHLTFRTLQIGIINRTLSGFVSAVSSIILLWFGSSFVIANELTIGQLIAFNSVNTNFLAFIAALLGVIHALVQAQTGVQRLSEVIAATPEDFNASKKPFATLSSTADIVCNHLTFNYPGRLELLEDFSLTIPGGQTIALIGKSGCGKSTLAKLIAGLYPVESGNLRIGLYNLQDLPLSCVRQQVVLVSQDAHFWSRSILENFRLASPQATFEQIVQACSITEADQFISLLPDKYQTVLGEFGANLSGGQRQRLAIARALLSDPPILILDESTSGLDPVSESQILDRLLLHRAGKTTILISHRSKVIDRSTWVVFLEQGKAKLQGSLNRLRSTPGGHLEFLSPAEKSIELMSGVLR</sequence>
<evidence type="ECO:0000256" key="4">
    <source>
        <dbReference type="ARBA" id="ARBA00022801"/>
    </source>
</evidence>
<evidence type="ECO:0000256" key="2">
    <source>
        <dbReference type="ARBA" id="ARBA00022692"/>
    </source>
</evidence>
<evidence type="ECO:0000256" key="1">
    <source>
        <dbReference type="ARBA" id="ARBA00004651"/>
    </source>
</evidence>
<organism evidence="13 14">
    <name type="scientific">Stenomitos frigidus AS-A4</name>
    <dbReference type="NCBI Taxonomy" id="2933935"/>
    <lineage>
        <taxon>Bacteria</taxon>
        <taxon>Bacillati</taxon>
        <taxon>Cyanobacteriota</taxon>
        <taxon>Cyanophyceae</taxon>
        <taxon>Leptolyngbyales</taxon>
        <taxon>Leptolyngbyaceae</taxon>
        <taxon>Stenomitos</taxon>
    </lineage>
</organism>
<feature type="transmembrane region" description="Helical" evidence="9">
    <location>
        <begin position="304"/>
        <end position="324"/>
    </location>
</feature>
<evidence type="ECO:0000259" key="10">
    <source>
        <dbReference type="PROSITE" id="PS50893"/>
    </source>
</evidence>